<reference evidence="5 6" key="1">
    <citation type="journal article" date="2014" name="Science">
        <title>Plant genetics. Early allopolyploid evolution in the post-Neolithic Brassica napus oilseed genome.</title>
        <authorList>
            <person name="Chalhoub B."/>
            <person name="Denoeud F."/>
            <person name="Liu S."/>
            <person name="Parkin I.A."/>
            <person name="Tang H."/>
            <person name="Wang X."/>
            <person name="Chiquet J."/>
            <person name="Belcram H."/>
            <person name="Tong C."/>
            <person name="Samans B."/>
            <person name="Correa M."/>
            <person name="Da Silva C."/>
            <person name="Just J."/>
            <person name="Falentin C."/>
            <person name="Koh C.S."/>
            <person name="Le Clainche I."/>
            <person name="Bernard M."/>
            <person name="Bento P."/>
            <person name="Noel B."/>
            <person name="Labadie K."/>
            <person name="Alberti A."/>
            <person name="Charles M."/>
            <person name="Arnaud D."/>
            <person name="Guo H."/>
            <person name="Daviaud C."/>
            <person name="Alamery S."/>
            <person name="Jabbari K."/>
            <person name="Zhao M."/>
            <person name="Edger P.P."/>
            <person name="Chelaifa H."/>
            <person name="Tack D."/>
            <person name="Lassalle G."/>
            <person name="Mestiri I."/>
            <person name="Schnel N."/>
            <person name="Le Paslier M.C."/>
            <person name="Fan G."/>
            <person name="Renault V."/>
            <person name="Bayer P.E."/>
            <person name="Golicz A.A."/>
            <person name="Manoli S."/>
            <person name="Lee T.H."/>
            <person name="Thi V.H."/>
            <person name="Chalabi S."/>
            <person name="Hu Q."/>
            <person name="Fan C."/>
            <person name="Tollenaere R."/>
            <person name="Lu Y."/>
            <person name="Battail C."/>
            <person name="Shen J."/>
            <person name="Sidebottom C.H."/>
            <person name="Wang X."/>
            <person name="Canaguier A."/>
            <person name="Chauveau A."/>
            <person name="Berard A."/>
            <person name="Deniot G."/>
            <person name="Guan M."/>
            <person name="Liu Z."/>
            <person name="Sun F."/>
            <person name="Lim Y.P."/>
            <person name="Lyons E."/>
            <person name="Town C.D."/>
            <person name="Bancroft I."/>
            <person name="Wang X."/>
            <person name="Meng J."/>
            <person name="Ma J."/>
            <person name="Pires J.C."/>
            <person name="King G.J."/>
            <person name="Brunel D."/>
            <person name="Delourme R."/>
            <person name="Renard M."/>
            <person name="Aury J.M."/>
            <person name="Adams K.L."/>
            <person name="Batley J."/>
            <person name="Snowdon R.J."/>
            <person name="Tost J."/>
            <person name="Edwards D."/>
            <person name="Zhou Y."/>
            <person name="Hua W."/>
            <person name="Sharpe A.G."/>
            <person name="Paterson A.H."/>
            <person name="Guan C."/>
            <person name="Wincker P."/>
        </authorList>
    </citation>
    <scope>NUCLEOTIDE SEQUENCE [LARGE SCALE GENOMIC DNA]</scope>
    <source>
        <strain evidence="6">cv. Darmor-bzh</strain>
    </source>
</reference>
<sequence>MSAVADSVKNGPLNLPENENLRPSGVSATAFPNENSGAAERWPGFPGDCVFRVIIPGHKVGAITGRQGEFIRKLWQETRARIQVLDGPVKTPYRLVIISGKEKPEAKMSPAMDAVVRVFRRVSSLPDNDDDDDDVQNAGSAFSSMRLLVPGMQASSLIGKQGSIIRSIVQNSGASVRILSQDATPCYAAKDERIVAFHGEALKIVKALEAVVGHLRKYLVDHFVIPFFEEEYLARVFQEDGALADNNPSLHAEPSNVTDSDSWLLARREALVLEGKNRVESRVQPSGVLFRQEDPIFSAIEVRICYAYVSELVCQTVRAPICYSDDIIGAQGANINYIRWRSGAILIVEESLNPGEMILVIKGTFSQVEIAYQLIQELVSTQKYPVSVSGGNARIDTGNVPVHPPQLSSRQEPLSSSYMGTETEPNACSQVTGPSPSRH</sequence>
<accession>A0A078JF51</accession>
<evidence type="ECO:0000256" key="2">
    <source>
        <dbReference type="PROSITE-ProRule" id="PRU00117"/>
    </source>
</evidence>
<dbReference type="InterPro" id="IPR004088">
    <property type="entry name" value="KH_dom_type_1"/>
</dbReference>
<feature type="region of interest" description="Disordered" evidence="3">
    <location>
        <begin position="1"/>
        <end position="21"/>
    </location>
</feature>
<keyword evidence="2" id="KW-0694">RNA-binding</keyword>
<dbReference type="STRING" id="3708.A0A078JF51"/>
<dbReference type="InterPro" id="IPR036612">
    <property type="entry name" value="KH_dom_type_1_sf"/>
</dbReference>
<dbReference type="GO" id="GO:0005634">
    <property type="term" value="C:nucleus"/>
    <property type="evidence" value="ECO:0000318"/>
    <property type="project" value="GO_Central"/>
</dbReference>
<evidence type="ECO:0000256" key="1">
    <source>
        <dbReference type="ARBA" id="ARBA00022737"/>
    </source>
</evidence>
<protein>
    <submittedName>
        <fullName evidence="5">BnaC01g41560D protein</fullName>
    </submittedName>
</protein>
<dbReference type="Proteomes" id="UP000028999">
    <property type="component" value="Unassembled WGS sequence"/>
</dbReference>
<evidence type="ECO:0000313" key="5">
    <source>
        <dbReference type="EMBL" id="CDY65294.1"/>
    </source>
</evidence>
<feature type="compositionally biased region" description="Polar residues" evidence="3">
    <location>
        <begin position="406"/>
        <end position="439"/>
    </location>
</feature>
<evidence type="ECO:0000256" key="3">
    <source>
        <dbReference type="SAM" id="MobiDB-lite"/>
    </source>
</evidence>
<dbReference type="Pfam" id="PF00013">
    <property type="entry name" value="KH_1"/>
    <property type="match status" value="3"/>
</dbReference>
<evidence type="ECO:0000259" key="4">
    <source>
        <dbReference type="SMART" id="SM00322"/>
    </source>
</evidence>
<proteinExistence type="predicted"/>
<dbReference type="GO" id="GO:0005737">
    <property type="term" value="C:cytoplasm"/>
    <property type="evidence" value="ECO:0000318"/>
    <property type="project" value="GO_Central"/>
</dbReference>
<dbReference type="PaxDb" id="3708-A0A078JF51"/>
<dbReference type="AlphaFoldDB" id="A0A078JF51"/>
<dbReference type="OMA" id="IEVRICY"/>
<dbReference type="InterPro" id="IPR004087">
    <property type="entry name" value="KH_dom"/>
</dbReference>
<dbReference type="EMBL" id="LK034722">
    <property type="protein sequence ID" value="CDY65294.1"/>
    <property type="molecule type" value="Genomic_DNA"/>
</dbReference>
<dbReference type="SUPFAM" id="SSF54791">
    <property type="entry name" value="Eukaryotic type KH-domain (KH-domain type I)"/>
    <property type="match status" value="3"/>
</dbReference>
<feature type="domain" description="K Homology" evidence="4">
    <location>
        <begin position="47"/>
        <end position="120"/>
    </location>
</feature>
<dbReference type="GO" id="GO:0003729">
    <property type="term" value="F:mRNA binding"/>
    <property type="evidence" value="ECO:0000318"/>
    <property type="project" value="GO_Central"/>
</dbReference>
<evidence type="ECO:0000313" key="6">
    <source>
        <dbReference type="Proteomes" id="UP000028999"/>
    </source>
</evidence>
<feature type="domain" description="K Homology" evidence="4">
    <location>
        <begin position="141"/>
        <end position="216"/>
    </location>
</feature>
<dbReference type="CDD" id="cd22460">
    <property type="entry name" value="KH-I_PEPPER_rpt2_like"/>
    <property type="match status" value="1"/>
</dbReference>
<dbReference type="CDD" id="cd22459">
    <property type="entry name" value="KH-I_PEPPER_rpt1_like"/>
    <property type="match status" value="1"/>
</dbReference>
<dbReference type="Gramene" id="CDY65294">
    <property type="protein sequence ID" value="CDY65294"/>
    <property type="gene ID" value="GSBRNA2T00045547001"/>
</dbReference>
<keyword evidence="1" id="KW-0677">Repeat</keyword>
<feature type="region of interest" description="Disordered" evidence="3">
    <location>
        <begin position="395"/>
        <end position="439"/>
    </location>
</feature>
<dbReference type="SMART" id="SM00322">
    <property type="entry name" value="KH"/>
    <property type="match status" value="3"/>
</dbReference>
<gene>
    <name evidence="5" type="primary">BnaC01g41560D</name>
    <name evidence="5" type="ORF">GSBRNA2T00045547001</name>
</gene>
<feature type="domain" description="K Homology" evidence="4">
    <location>
        <begin position="311"/>
        <end position="380"/>
    </location>
</feature>
<dbReference type="PANTHER" id="PTHR10288">
    <property type="entry name" value="KH DOMAIN CONTAINING RNA BINDING PROTEIN"/>
    <property type="match status" value="1"/>
</dbReference>
<dbReference type="Gene3D" id="3.30.310.210">
    <property type="match status" value="1"/>
</dbReference>
<keyword evidence="6" id="KW-1185">Reference proteome</keyword>
<dbReference type="Gene3D" id="3.30.1370.10">
    <property type="entry name" value="K Homology domain, type 1"/>
    <property type="match status" value="1"/>
</dbReference>
<name>A0A078JF51_BRANA</name>
<dbReference type="PROSITE" id="PS50084">
    <property type="entry name" value="KH_TYPE_1"/>
    <property type="match status" value="3"/>
</dbReference>
<organism evidence="5 6">
    <name type="scientific">Brassica napus</name>
    <name type="common">Rape</name>
    <dbReference type="NCBI Taxonomy" id="3708"/>
    <lineage>
        <taxon>Eukaryota</taxon>
        <taxon>Viridiplantae</taxon>
        <taxon>Streptophyta</taxon>
        <taxon>Embryophyta</taxon>
        <taxon>Tracheophyta</taxon>
        <taxon>Spermatophyta</taxon>
        <taxon>Magnoliopsida</taxon>
        <taxon>eudicotyledons</taxon>
        <taxon>Gunneridae</taxon>
        <taxon>Pentapetalae</taxon>
        <taxon>rosids</taxon>
        <taxon>malvids</taxon>
        <taxon>Brassicales</taxon>
        <taxon>Brassicaceae</taxon>
        <taxon>Brassiceae</taxon>
        <taxon>Brassica</taxon>
    </lineage>
</organism>